<comment type="caution">
    <text evidence="1">The sequence shown here is derived from an EMBL/GenBank/DDBJ whole genome shotgun (WGS) entry which is preliminary data.</text>
</comment>
<evidence type="ECO:0000313" key="2">
    <source>
        <dbReference type="Proteomes" id="UP001396334"/>
    </source>
</evidence>
<reference evidence="1 2" key="1">
    <citation type="journal article" date="2024" name="G3 (Bethesda)">
        <title>Genome assembly of Hibiscus sabdariffa L. provides insights into metabolisms of medicinal natural products.</title>
        <authorList>
            <person name="Kim T."/>
        </authorList>
    </citation>
    <scope>NUCLEOTIDE SEQUENCE [LARGE SCALE GENOMIC DNA]</scope>
    <source>
        <strain evidence="1">TK-2024</strain>
        <tissue evidence="1">Old leaves</tissue>
    </source>
</reference>
<dbReference type="Proteomes" id="UP001396334">
    <property type="component" value="Unassembled WGS sequence"/>
</dbReference>
<accession>A0ABR2A5W4</accession>
<dbReference type="EMBL" id="JBBPBN010000349">
    <property type="protein sequence ID" value="KAK8488434.1"/>
    <property type="molecule type" value="Genomic_DNA"/>
</dbReference>
<proteinExistence type="predicted"/>
<gene>
    <name evidence="1" type="ORF">V6N11_013071</name>
</gene>
<name>A0ABR2A5W4_9ROSI</name>
<protein>
    <submittedName>
        <fullName evidence="1">Uncharacterized protein</fullName>
    </submittedName>
</protein>
<sequence>MKNVHQLKNDSDVFNILESIPANESVHIYLADKADREELSEELFEDCSEAEEVEEVSEGVSDAIEKDANVEEPETVAEDANVEESRKDAKEHDATCNVEEADETIVEDVNVEEPEIVEDTNVEEPETVVEYVNIEESEKDANEHDAHDATAENILKEDVVEVEDVVEEDACSNEVEGGNKITGDVEPAMVEEGESEMNEEEEDVDS</sequence>
<organism evidence="1 2">
    <name type="scientific">Hibiscus sabdariffa</name>
    <name type="common">roselle</name>
    <dbReference type="NCBI Taxonomy" id="183260"/>
    <lineage>
        <taxon>Eukaryota</taxon>
        <taxon>Viridiplantae</taxon>
        <taxon>Streptophyta</taxon>
        <taxon>Embryophyta</taxon>
        <taxon>Tracheophyta</taxon>
        <taxon>Spermatophyta</taxon>
        <taxon>Magnoliopsida</taxon>
        <taxon>eudicotyledons</taxon>
        <taxon>Gunneridae</taxon>
        <taxon>Pentapetalae</taxon>
        <taxon>rosids</taxon>
        <taxon>malvids</taxon>
        <taxon>Malvales</taxon>
        <taxon>Malvaceae</taxon>
        <taxon>Malvoideae</taxon>
        <taxon>Hibiscus</taxon>
    </lineage>
</organism>
<evidence type="ECO:0000313" key="1">
    <source>
        <dbReference type="EMBL" id="KAK8488434.1"/>
    </source>
</evidence>
<keyword evidence="2" id="KW-1185">Reference proteome</keyword>